<proteinExistence type="predicted"/>
<name>A0A9N8DNB2_9STRA</name>
<dbReference type="Gene3D" id="3.40.525.10">
    <property type="entry name" value="CRAL-TRIO lipid binding domain"/>
    <property type="match status" value="1"/>
</dbReference>
<dbReference type="EMBL" id="CAICTM010000239">
    <property type="protein sequence ID" value="CAB9505704.1"/>
    <property type="molecule type" value="Genomic_DNA"/>
</dbReference>
<keyword evidence="3" id="KW-1185">Reference proteome</keyword>
<dbReference type="InterPro" id="IPR036865">
    <property type="entry name" value="CRAL-TRIO_dom_sf"/>
</dbReference>
<protein>
    <submittedName>
        <fullName evidence="2">Uncharacterized protein</fullName>
    </submittedName>
</protein>
<gene>
    <name evidence="2" type="ORF">SEMRO_240_G096170.1</name>
</gene>
<organism evidence="2 3">
    <name type="scientific">Seminavis robusta</name>
    <dbReference type="NCBI Taxonomy" id="568900"/>
    <lineage>
        <taxon>Eukaryota</taxon>
        <taxon>Sar</taxon>
        <taxon>Stramenopiles</taxon>
        <taxon>Ochrophyta</taxon>
        <taxon>Bacillariophyta</taxon>
        <taxon>Bacillariophyceae</taxon>
        <taxon>Bacillariophycidae</taxon>
        <taxon>Naviculales</taxon>
        <taxon>Naviculaceae</taxon>
        <taxon>Seminavis</taxon>
    </lineage>
</organism>
<evidence type="ECO:0000313" key="2">
    <source>
        <dbReference type="EMBL" id="CAB9505704.1"/>
    </source>
</evidence>
<dbReference type="AlphaFoldDB" id="A0A9N8DNB2"/>
<dbReference type="Proteomes" id="UP001153069">
    <property type="component" value="Unassembled WGS sequence"/>
</dbReference>
<dbReference type="OrthoDB" id="75724at2759"/>
<sequence length="306" mass="35226">MDQHQQHHDGERPDEDDRGHRNNHGPQAILHHLDPGRMDLEQGEILRAWALKNAVEQDPDTSALSDYELVQIALVTTDVDEAMEKVQMLHQFRKEYNIVESVDHARFCIQEVMRLFPGYLLSFTFFREGDMHSGHYGLVQDATKLNAKLIPKSGGPAMNMLLATAYFCFQAMNPDFEAVRRGVVSLLECENFDWKQHVTFGGVKQMYLDFFMHYPTKWHQARNYHTGVLFNLLASMCRPFQTEDLRESWQIGCMSPGGRLDTIFLQPNLQAANERFIHRVANILELRYNHEASFVLPPLVNQPAAG</sequence>
<accession>A0A9N8DNB2</accession>
<comment type="caution">
    <text evidence="2">The sequence shown here is derived from an EMBL/GenBank/DDBJ whole genome shotgun (WGS) entry which is preliminary data.</text>
</comment>
<feature type="region of interest" description="Disordered" evidence="1">
    <location>
        <begin position="1"/>
        <end position="34"/>
    </location>
</feature>
<reference evidence="2" key="1">
    <citation type="submission" date="2020-06" db="EMBL/GenBank/DDBJ databases">
        <authorList>
            <consortium name="Plant Systems Biology data submission"/>
        </authorList>
    </citation>
    <scope>NUCLEOTIDE SEQUENCE</scope>
    <source>
        <strain evidence="2">D6</strain>
    </source>
</reference>
<evidence type="ECO:0000256" key="1">
    <source>
        <dbReference type="SAM" id="MobiDB-lite"/>
    </source>
</evidence>
<evidence type="ECO:0000313" key="3">
    <source>
        <dbReference type="Proteomes" id="UP001153069"/>
    </source>
</evidence>
<feature type="compositionally biased region" description="Basic and acidic residues" evidence="1">
    <location>
        <begin position="1"/>
        <end position="20"/>
    </location>
</feature>